<evidence type="ECO:0000313" key="6">
    <source>
        <dbReference type="Proteomes" id="UP000016960"/>
    </source>
</evidence>
<dbReference type="GO" id="GO:0008933">
    <property type="term" value="F:peptidoglycan lytic transglycosylase activity"/>
    <property type="evidence" value="ECO:0007669"/>
    <property type="project" value="InterPro"/>
</dbReference>
<keyword evidence="5" id="KW-0378">Hydrolase</keyword>
<dbReference type="InterPro" id="IPR011990">
    <property type="entry name" value="TPR-like_helical_dom_sf"/>
</dbReference>
<keyword evidence="3" id="KW-0472">Membrane</keyword>
<dbReference type="PROSITE" id="PS00922">
    <property type="entry name" value="TRANSGLYCOSYLASE"/>
    <property type="match status" value="1"/>
</dbReference>
<evidence type="ECO:0000256" key="1">
    <source>
        <dbReference type="ARBA" id="ARBA00007734"/>
    </source>
</evidence>
<dbReference type="OrthoDB" id="9815002at2"/>
<dbReference type="InterPro" id="IPR000189">
    <property type="entry name" value="Transglyc_AS"/>
</dbReference>
<dbReference type="PANTHER" id="PTHR37423">
    <property type="entry name" value="SOLUBLE LYTIC MUREIN TRANSGLYCOSYLASE-RELATED"/>
    <property type="match status" value="1"/>
</dbReference>
<dbReference type="Gene3D" id="1.10.530.10">
    <property type="match status" value="1"/>
</dbReference>
<reference evidence="5 6" key="1">
    <citation type="submission" date="2013-05" db="EMBL/GenBank/DDBJ databases">
        <title>Draft genome sequence of Rubidibacter lacunae KORDI 51-2.</title>
        <authorList>
            <person name="Choi D.H."/>
            <person name="Noh J.H."/>
            <person name="Kwon K.-K."/>
            <person name="Lee J.-H."/>
            <person name="Ryu J.-Y."/>
        </authorList>
    </citation>
    <scope>NUCLEOTIDE SEQUENCE [LARGE SCALE GENOMIC DNA]</scope>
    <source>
        <strain evidence="5 6">KORDI 51-2</strain>
    </source>
</reference>
<sequence>MALREIVKQQSQRQRQHHPANRWCIGTGIVLATLLSILACGERGTRQETGSSVKPARETVLPLEPEQSLISVVLPQDLASPDNLAAAGDRLSDGRIRYRLAVEAIARGDGDTALVYLDQLATDYPELADYARLQRAIALNLTGDRARARALLVAMVRAPDTPVLAEAFYQLGRLGDETAHDKLLARFPHSPRAIAIARERLSAEPNSFQLQLLLATYDPAAADVAAIRDRLARDFAERLMPADWEAIADGYWARWQYGQAGNAYPNAPTTPRNLYRAARGKHIAGQTTAAIAAYQRLFAEFPTAEITGFGRRRYALLLPVGEAIAQLDLAIAEFPKEAPAALRQKADLLDNAGDTARADVLRDRLLSDYPESDAAAELRWERAQQHWQSGDLANAQLQAQAIFDINFDNSIAPKAGYWFGKWSAQRGDRDRARWAFETVLARYPESYYAWRSAVQLGWDVGTFETLRARIPEIVKPDEHLLPPAGSIEVQELYRLGFVEDAWRHWKTATGDRADLSVSEQFTDGMLDLAVGNYLRGIQQVGDLRDRDEPGDRDQWQLLRAHPGYWHVLFPFPYEIPVRTWSKTRQLNPLLVLGLIRQESAFEADIASSAGAQGLMQIIPSTGKWVADKIDLKTYSLSDPEDNIRLGTWYLRYTHREYDDRSVLAVASYNAGPGNVAKWVRRYGYNDPDVFVENIPFSETKGYVESVLGNYWNYLRLYDPTVAQKLARHRNSEL</sequence>
<gene>
    <name evidence="5" type="ORF">KR51_00017870</name>
</gene>
<dbReference type="InParanoid" id="U5DAH6"/>
<dbReference type="InterPro" id="IPR008939">
    <property type="entry name" value="Lytic_TGlycosylase_superhlx_U"/>
</dbReference>
<dbReference type="InterPro" id="IPR008258">
    <property type="entry name" value="Transglycosylase_SLT_dom_1"/>
</dbReference>
<dbReference type="Pfam" id="PF01464">
    <property type="entry name" value="SLT"/>
    <property type="match status" value="1"/>
</dbReference>
<feature type="transmembrane region" description="Helical" evidence="3">
    <location>
        <begin position="20"/>
        <end position="39"/>
    </location>
</feature>
<comment type="caution">
    <text evidence="5">The sequence shown here is derived from an EMBL/GenBank/DDBJ whole genome shotgun (WGS) entry which is preliminary data.</text>
</comment>
<dbReference type="eggNOG" id="COG1729">
    <property type="taxonomic scope" value="Bacteria"/>
</dbReference>
<evidence type="ECO:0000259" key="4">
    <source>
        <dbReference type="Pfam" id="PF01464"/>
    </source>
</evidence>
<organism evidence="5 6">
    <name type="scientific">Rubidibacter lacunae KORDI 51-2</name>
    <dbReference type="NCBI Taxonomy" id="582515"/>
    <lineage>
        <taxon>Bacteria</taxon>
        <taxon>Bacillati</taxon>
        <taxon>Cyanobacteriota</taxon>
        <taxon>Cyanophyceae</taxon>
        <taxon>Oscillatoriophycideae</taxon>
        <taxon>Chroococcales</taxon>
        <taxon>Aphanothecaceae</taxon>
        <taxon>Rubidibacter</taxon>
    </lineage>
</organism>
<evidence type="ECO:0000313" key="5">
    <source>
        <dbReference type="EMBL" id="ERN41568.1"/>
    </source>
</evidence>
<dbReference type="CDD" id="cd13401">
    <property type="entry name" value="Slt70-like"/>
    <property type="match status" value="1"/>
</dbReference>
<keyword evidence="3" id="KW-0812">Transmembrane</keyword>
<dbReference type="Gene3D" id="1.25.40.10">
    <property type="entry name" value="Tetratricopeptide repeat domain"/>
    <property type="match status" value="2"/>
</dbReference>
<dbReference type="GO" id="GO:0016020">
    <property type="term" value="C:membrane"/>
    <property type="evidence" value="ECO:0007669"/>
    <property type="project" value="InterPro"/>
</dbReference>
<proteinExistence type="inferred from homology"/>
<dbReference type="PANTHER" id="PTHR37423:SF5">
    <property type="entry name" value="SOLUBLE LYTIC MUREIN TRANSGLYCOSYLASE"/>
    <property type="match status" value="1"/>
</dbReference>
<dbReference type="Proteomes" id="UP000016960">
    <property type="component" value="Unassembled WGS sequence"/>
</dbReference>
<evidence type="ECO:0000256" key="3">
    <source>
        <dbReference type="SAM" id="Phobius"/>
    </source>
</evidence>
<comment type="similarity">
    <text evidence="1">Belongs to the transglycosylase Slt family.</text>
</comment>
<keyword evidence="5" id="KW-0326">Glycosidase</keyword>
<name>U5DAH6_9CHRO</name>
<feature type="domain" description="Transglycosylase SLT" evidence="4">
    <location>
        <begin position="578"/>
        <end position="685"/>
    </location>
</feature>
<accession>U5DAH6</accession>
<dbReference type="SUPFAM" id="SSF53955">
    <property type="entry name" value="Lysozyme-like"/>
    <property type="match status" value="1"/>
</dbReference>
<dbReference type="RefSeq" id="WP_022606618.1">
    <property type="nucleotide sequence ID" value="NZ_ASSJ01000047.1"/>
</dbReference>
<dbReference type="PATRIC" id="fig|582515.4.peg.2027"/>
<dbReference type="AlphaFoldDB" id="U5DAH6"/>
<dbReference type="EC" id="3.2.1.-" evidence="5"/>
<dbReference type="SUPFAM" id="SSF48435">
    <property type="entry name" value="Bacterial muramidases"/>
    <property type="match status" value="1"/>
</dbReference>
<keyword evidence="3" id="KW-1133">Transmembrane helix</keyword>
<dbReference type="GO" id="GO:0000270">
    <property type="term" value="P:peptidoglycan metabolic process"/>
    <property type="evidence" value="ECO:0007669"/>
    <property type="project" value="InterPro"/>
</dbReference>
<dbReference type="InterPro" id="IPR023346">
    <property type="entry name" value="Lysozyme-like_dom_sf"/>
</dbReference>
<dbReference type="EMBL" id="ASSJ01000047">
    <property type="protein sequence ID" value="ERN41568.1"/>
    <property type="molecule type" value="Genomic_DNA"/>
</dbReference>
<dbReference type="STRING" id="582515.KR51_00017870"/>
<keyword evidence="2" id="KW-0732">Signal</keyword>
<dbReference type="eggNOG" id="COG0741">
    <property type="taxonomic scope" value="Bacteria"/>
</dbReference>
<protein>
    <submittedName>
        <fullName evidence="5">Soluble lytic murein transglycosylase</fullName>
        <ecNumber evidence="5">3.2.1.-</ecNumber>
    </submittedName>
</protein>
<keyword evidence="6" id="KW-1185">Reference proteome</keyword>
<dbReference type="GO" id="GO:0042597">
    <property type="term" value="C:periplasmic space"/>
    <property type="evidence" value="ECO:0007669"/>
    <property type="project" value="InterPro"/>
</dbReference>
<dbReference type="GO" id="GO:0004553">
    <property type="term" value="F:hydrolase activity, hydrolyzing O-glycosyl compounds"/>
    <property type="evidence" value="ECO:0007669"/>
    <property type="project" value="InterPro"/>
</dbReference>
<evidence type="ECO:0000256" key="2">
    <source>
        <dbReference type="ARBA" id="ARBA00022729"/>
    </source>
</evidence>